<keyword evidence="2" id="KW-1185">Reference proteome</keyword>
<comment type="caution">
    <text evidence="1">The sequence shown here is derived from an EMBL/GenBank/DDBJ whole genome shotgun (WGS) entry which is preliminary data.</text>
</comment>
<accession>A0ABU8U914</accession>
<sequence>MMQTGDALEAFRMAECLFGLAETLQYVEVTAWATLGTLEDVERIRPVLPPGAWLDSGEGAEAEWFDPRELPADASELAALLPLSLNLEEDVPFRSFEADLAVVVGRVPAGIHWHLGAWPATPAQDWRSTKYSGVELAFNCRELWGDPADGHMLSVCVGQNDLQRAEWLAAQVGLRVLGPPVQSL</sequence>
<evidence type="ECO:0000313" key="1">
    <source>
        <dbReference type="EMBL" id="MEJ8643643.1"/>
    </source>
</evidence>
<gene>
    <name evidence="1" type="ORF">WKI68_24255</name>
</gene>
<evidence type="ECO:0000313" key="2">
    <source>
        <dbReference type="Proteomes" id="UP001382904"/>
    </source>
</evidence>
<protein>
    <submittedName>
        <fullName evidence="1">Uncharacterized protein</fullName>
    </submittedName>
</protein>
<reference evidence="1 2" key="1">
    <citation type="submission" date="2024-03" db="EMBL/GenBank/DDBJ databases">
        <title>Novel Streptomyces species of biotechnological and ecological value are a feature of Machair soil.</title>
        <authorList>
            <person name="Prole J.R."/>
            <person name="Goodfellow M."/>
            <person name="Allenby N."/>
            <person name="Ward A.C."/>
        </authorList>
    </citation>
    <scope>NUCLEOTIDE SEQUENCE [LARGE SCALE GENOMIC DNA]</scope>
    <source>
        <strain evidence="1 2">MS1.HAVA.3</strain>
    </source>
</reference>
<organism evidence="1 2">
    <name type="scientific">Streptomyces caledonius</name>
    <dbReference type="NCBI Taxonomy" id="3134107"/>
    <lineage>
        <taxon>Bacteria</taxon>
        <taxon>Bacillati</taxon>
        <taxon>Actinomycetota</taxon>
        <taxon>Actinomycetes</taxon>
        <taxon>Kitasatosporales</taxon>
        <taxon>Streptomycetaceae</taxon>
        <taxon>Streptomyces</taxon>
    </lineage>
</organism>
<dbReference type="EMBL" id="JBBKAM010000002">
    <property type="protein sequence ID" value="MEJ8643643.1"/>
    <property type="molecule type" value="Genomic_DNA"/>
</dbReference>
<name>A0ABU8U914_9ACTN</name>
<dbReference type="Proteomes" id="UP001382904">
    <property type="component" value="Unassembled WGS sequence"/>
</dbReference>
<proteinExistence type="predicted"/>